<protein>
    <submittedName>
        <fullName evidence="2">Uncharacterized protein</fullName>
    </submittedName>
</protein>
<keyword evidence="1" id="KW-1133">Transmembrane helix</keyword>
<reference evidence="2 3" key="1">
    <citation type="submission" date="2018-05" db="EMBL/GenBank/DDBJ databases">
        <title>Rhodohalobacter halophilus gen. nov., sp. nov., a moderately halophilic member of the family Balneolaceae.</title>
        <authorList>
            <person name="Liu Z.-W."/>
        </authorList>
    </citation>
    <scope>NUCLEOTIDE SEQUENCE [LARGE SCALE GENOMIC DNA]</scope>
    <source>
        <strain evidence="2 3">8A47</strain>
    </source>
</reference>
<proteinExistence type="predicted"/>
<keyword evidence="3" id="KW-1185">Reference proteome</keyword>
<dbReference type="AlphaFoldDB" id="A0A316TTP0"/>
<keyword evidence="1" id="KW-0812">Transmembrane</keyword>
<comment type="caution">
    <text evidence="2">The sequence shown here is derived from an EMBL/GenBank/DDBJ whole genome shotgun (WGS) entry which is preliminary data.</text>
</comment>
<feature type="transmembrane region" description="Helical" evidence="1">
    <location>
        <begin position="32"/>
        <end position="50"/>
    </location>
</feature>
<dbReference type="Proteomes" id="UP000245533">
    <property type="component" value="Unassembled WGS sequence"/>
</dbReference>
<dbReference type="OrthoDB" id="9924048at2"/>
<keyword evidence="1" id="KW-0472">Membrane</keyword>
<name>A0A316TTP0_9BACT</name>
<dbReference type="NCBIfam" id="TIGR01167">
    <property type="entry name" value="LPXTG_anchor"/>
    <property type="match status" value="1"/>
</dbReference>
<evidence type="ECO:0000313" key="2">
    <source>
        <dbReference type="EMBL" id="PWN07228.1"/>
    </source>
</evidence>
<gene>
    <name evidence="2" type="ORF">DDZ15_05360</name>
</gene>
<evidence type="ECO:0000256" key="1">
    <source>
        <dbReference type="SAM" id="Phobius"/>
    </source>
</evidence>
<dbReference type="EMBL" id="QGGB01000004">
    <property type="protein sequence ID" value="PWN07228.1"/>
    <property type="molecule type" value="Genomic_DNA"/>
</dbReference>
<accession>A0A316TTP0</accession>
<organism evidence="2 3">
    <name type="scientific">Rhodohalobacter mucosus</name>
    <dbReference type="NCBI Taxonomy" id="2079485"/>
    <lineage>
        <taxon>Bacteria</taxon>
        <taxon>Pseudomonadati</taxon>
        <taxon>Balneolota</taxon>
        <taxon>Balneolia</taxon>
        <taxon>Balneolales</taxon>
        <taxon>Balneolaceae</taxon>
        <taxon>Rhodohalobacter</taxon>
    </lineage>
</organism>
<dbReference type="RefSeq" id="WP_109645888.1">
    <property type="nucleotide sequence ID" value="NZ_QGGB01000004.1"/>
</dbReference>
<sequence length="59" mass="6521">MKVTGIVILLAGIFFILYSFFSEPDSASSTVSWAPWIGLLVLITGGISYFKARKEDTMM</sequence>
<evidence type="ECO:0000313" key="3">
    <source>
        <dbReference type="Proteomes" id="UP000245533"/>
    </source>
</evidence>